<proteinExistence type="predicted"/>
<accession>A0ABC8KPH2</accession>
<evidence type="ECO:0000313" key="1">
    <source>
        <dbReference type="EMBL" id="CAH8357525.1"/>
    </source>
</evidence>
<dbReference type="EMBL" id="CAKOAT010232821">
    <property type="protein sequence ID" value="CAH8357525.1"/>
    <property type="molecule type" value="Genomic_DNA"/>
</dbReference>
<sequence>MDRKLFWVAESVKALYSLLEKHPFILQSVTEPYVHKPLHEALIYGKVDMAVERMILAPPLQLS</sequence>
<dbReference type="AlphaFoldDB" id="A0ABC8KPH2"/>
<name>A0ABC8KPH2_ERUVS</name>
<comment type="caution">
    <text evidence="1">The sequence shown here is derived from an EMBL/GenBank/DDBJ whole genome shotgun (WGS) entry which is preliminary data.</text>
</comment>
<gene>
    <name evidence="1" type="ORF">ERUC_LOCUS23280</name>
</gene>
<protein>
    <submittedName>
        <fullName evidence="1">Uncharacterized protein</fullName>
    </submittedName>
</protein>
<reference evidence="1 2" key="1">
    <citation type="submission" date="2022-03" db="EMBL/GenBank/DDBJ databases">
        <authorList>
            <person name="Macdonald S."/>
            <person name="Ahmed S."/>
            <person name="Newling K."/>
        </authorList>
    </citation>
    <scope>NUCLEOTIDE SEQUENCE [LARGE SCALE GENOMIC DNA]</scope>
</reference>
<keyword evidence="2" id="KW-1185">Reference proteome</keyword>
<organism evidence="1 2">
    <name type="scientific">Eruca vesicaria subsp. sativa</name>
    <name type="common">Garden rocket</name>
    <name type="synonym">Eruca sativa</name>
    <dbReference type="NCBI Taxonomy" id="29727"/>
    <lineage>
        <taxon>Eukaryota</taxon>
        <taxon>Viridiplantae</taxon>
        <taxon>Streptophyta</taxon>
        <taxon>Embryophyta</taxon>
        <taxon>Tracheophyta</taxon>
        <taxon>Spermatophyta</taxon>
        <taxon>Magnoliopsida</taxon>
        <taxon>eudicotyledons</taxon>
        <taxon>Gunneridae</taxon>
        <taxon>Pentapetalae</taxon>
        <taxon>rosids</taxon>
        <taxon>malvids</taxon>
        <taxon>Brassicales</taxon>
        <taxon>Brassicaceae</taxon>
        <taxon>Brassiceae</taxon>
        <taxon>Eruca</taxon>
    </lineage>
</organism>
<evidence type="ECO:0000313" key="2">
    <source>
        <dbReference type="Proteomes" id="UP001642260"/>
    </source>
</evidence>
<dbReference type="Proteomes" id="UP001642260">
    <property type="component" value="Unassembled WGS sequence"/>
</dbReference>